<accession>W9XLJ5</accession>
<keyword evidence="3" id="KW-1133">Transmembrane helix</keyword>
<comment type="similarity">
    <text evidence="1">Belongs to the ThrE exporter (TC 2.A.79) family.</text>
</comment>
<dbReference type="InterPro" id="IPR051361">
    <property type="entry name" value="ThrE/Ser_Exporter"/>
</dbReference>
<keyword evidence="3" id="KW-0812">Transmembrane</keyword>
<dbReference type="OrthoDB" id="413008at2759"/>
<name>W9XLJ5_9EURO</name>
<protein>
    <recommendedName>
        <fullName evidence="4">Threonine/serine exporter-like N-terminal domain-containing protein</fullName>
    </recommendedName>
</protein>
<keyword evidence="6" id="KW-1185">Reference proteome</keyword>
<dbReference type="InterPro" id="IPR010619">
    <property type="entry name" value="ThrE-like_N"/>
</dbReference>
<dbReference type="PANTHER" id="PTHR31082:SF4">
    <property type="entry name" value="PHEROMONE-REGULATED MEMBRANE PROTEIN 10"/>
    <property type="match status" value="1"/>
</dbReference>
<feature type="region of interest" description="Disordered" evidence="2">
    <location>
        <begin position="1"/>
        <end position="32"/>
    </location>
</feature>
<feature type="transmembrane region" description="Helical" evidence="3">
    <location>
        <begin position="249"/>
        <end position="273"/>
    </location>
</feature>
<organism evidence="5 6">
    <name type="scientific">Capronia epimyces CBS 606.96</name>
    <dbReference type="NCBI Taxonomy" id="1182542"/>
    <lineage>
        <taxon>Eukaryota</taxon>
        <taxon>Fungi</taxon>
        <taxon>Dikarya</taxon>
        <taxon>Ascomycota</taxon>
        <taxon>Pezizomycotina</taxon>
        <taxon>Eurotiomycetes</taxon>
        <taxon>Chaetothyriomycetidae</taxon>
        <taxon>Chaetothyriales</taxon>
        <taxon>Herpotrichiellaceae</taxon>
        <taxon>Capronia</taxon>
    </lineage>
</organism>
<reference evidence="5 6" key="1">
    <citation type="submission" date="2013-03" db="EMBL/GenBank/DDBJ databases">
        <title>The Genome Sequence of Capronia epimyces CBS 606.96.</title>
        <authorList>
            <consortium name="The Broad Institute Genomics Platform"/>
            <person name="Cuomo C."/>
            <person name="de Hoog S."/>
            <person name="Gorbushina A."/>
            <person name="Walker B."/>
            <person name="Young S.K."/>
            <person name="Zeng Q."/>
            <person name="Gargeya S."/>
            <person name="Fitzgerald M."/>
            <person name="Haas B."/>
            <person name="Abouelleil A."/>
            <person name="Allen A.W."/>
            <person name="Alvarado L."/>
            <person name="Arachchi H.M."/>
            <person name="Berlin A.M."/>
            <person name="Chapman S.B."/>
            <person name="Gainer-Dewar J."/>
            <person name="Goldberg J."/>
            <person name="Griggs A."/>
            <person name="Gujja S."/>
            <person name="Hansen M."/>
            <person name="Howarth C."/>
            <person name="Imamovic A."/>
            <person name="Ireland A."/>
            <person name="Larimer J."/>
            <person name="McCowan C."/>
            <person name="Murphy C."/>
            <person name="Pearson M."/>
            <person name="Poon T.W."/>
            <person name="Priest M."/>
            <person name="Roberts A."/>
            <person name="Saif S."/>
            <person name="Shea T."/>
            <person name="Sisk P."/>
            <person name="Sykes S."/>
            <person name="Wortman J."/>
            <person name="Nusbaum C."/>
            <person name="Birren B."/>
        </authorList>
    </citation>
    <scope>NUCLEOTIDE SEQUENCE [LARGE SCALE GENOMIC DNA]</scope>
    <source>
        <strain evidence="5 6">CBS 606.96</strain>
    </source>
</reference>
<comment type="caution">
    <text evidence="5">The sequence shown here is derived from an EMBL/GenBank/DDBJ whole genome shotgun (WGS) entry which is preliminary data.</text>
</comment>
<evidence type="ECO:0000256" key="3">
    <source>
        <dbReference type="SAM" id="Phobius"/>
    </source>
</evidence>
<feature type="transmembrane region" description="Helical" evidence="3">
    <location>
        <begin position="184"/>
        <end position="204"/>
    </location>
</feature>
<evidence type="ECO:0000313" key="6">
    <source>
        <dbReference type="Proteomes" id="UP000019478"/>
    </source>
</evidence>
<dbReference type="HOGENOM" id="CLU_959756_0_0_1"/>
<dbReference type="AlphaFoldDB" id="W9XLJ5"/>
<dbReference type="Proteomes" id="UP000019478">
    <property type="component" value="Unassembled WGS sequence"/>
</dbReference>
<evidence type="ECO:0000256" key="1">
    <source>
        <dbReference type="ARBA" id="ARBA00034125"/>
    </source>
</evidence>
<evidence type="ECO:0000259" key="4">
    <source>
        <dbReference type="Pfam" id="PF06738"/>
    </source>
</evidence>
<dbReference type="RefSeq" id="XP_007735676.1">
    <property type="nucleotide sequence ID" value="XM_007737486.1"/>
</dbReference>
<dbReference type="GeneID" id="19171476"/>
<evidence type="ECO:0000256" key="2">
    <source>
        <dbReference type="SAM" id="MobiDB-lite"/>
    </source>
</evidence>
<evidence type="ECO:0000313" key="5">
    <source>
        <dbReference type="EMBL" id="EXJ81088.1"/>
    </source>
</evidence>
<dbReference type="EMBL" id="AMGY01000006">
    <property type="protein sequence ID" value="EXJ81088.1"/>
    <property type="molecule type" value="Genomic_DNA"/>
</dbReference>
<feature type="transmembrane region" description="Helical" evidence="3">
    <location>
        <begin position="135"/>
        <end position="153"/>
    </location>
</feature>
<gene>
    <name evidence="5" type="ORF">A1O3_07376</name>
</gene>
<feature type="compositionally biased region" description="Polar residues" evidence="2">
    <location>
        <begin position="1"/>
        <end position="27"/>
    </location>
</feature>
<feature type="transmembrane region" description="Helical" evidence="3">
    <location>
        <begin position="159"/>
        <end position="177"/>
    </location>
</feature>
<sequence>MSPALNPTSTLGITRRNPSGNRPSTAPATRPPSLARIGLISITAQEKSPLEKQFEADYHTKHLELTLKYGAPLVDRCGNDFPIYSCSKLEEGIEFDKMEDMAQIDRAVTEGRSPHNVGLVQLLEVERRMKLRSTTVRITAYGVACVAIGLYAFDTQLKDIIPAFLLGSILGWLQLVVTTRSKTVADLFPFLAGLLLTSVSLALGSLSLNGSPLFCWTALAEGTIAIILPSYTMLVATSEVLRGQHKKGAVRFAGATLYAIMLSFGMGCGKLLYGMFAWSQPPQPLGCFDG</sequence>
<proteinExistence type="inferred from homology"/>
<dbReference type="PANTHER" id="PTHR31082">
    <property type="entry name" value="PHEROMONE-REGULATED MEMBRANE PROTEIN 10"/>
    <property type="match status" value="1"/>
</dbReference>
<dbReference type="GO" id="GO:0022857">
    <property type="term" value="F:transmembrane transporter activity"/>
    <property type="evidence" value="ECO:0007669"/>
    <property type="project" value="InterPro"/>
</dbReference>
<feature type="transmembrane region" description="Helical" evidence="3">
    <location>
        <begin position="216"/>
        <end position="237"/>
    </location>
</feature>
<dbReference type="Pfam" id="PF06738">
    <property type="entry name" value="ThrE"/>
    <property type="match status" value="1"/>
</dbReference>
<keyword evidence="3" id="KW-0472">Membrane</keyword>
<feature type="domain" description="Threonine/serine exporter-like N-terminal" evidence="4">
    <location>
        <begin position="90"/>
        <end position="269"/>
    </location>
</feature>